<evidence type="ECO:0000313" key="7">
    <source>
        <dbReference type="Proteomes" id="UP000243459"/>
    </source>
</evidence>
<feature type="region of interest" description="Disordered" evidence="4">
    <location>
        <begin position="717"/>
        <end position="736"/>
    </location>
</feature>
<evidence type="ECO:0000259" key="5">
    <source>
        <dbReference type="SMART" id="SM00743"/>
    </source>
</evidence>
<gene>
    <name evidence="6" type="ORF">A4U43_UnF11180</name>
</gene>
<feature type="coiled-coil region" evidence="3">
    <location>
        <begin position="1056"/>
        <end position="1083"/>
    </location>
</feature>
<dbReference type="InterPro" id="IPR008395">
    <property type="entry name" value="Agenet-like_dom"/>
</dbReference>
<keyword evidence="3" id="KW-0175">Coiled coil</keyword>
<feature type="region of interest" description="Disordered" evidence="4">
    <location>
        <begin position="426"/>
        <end position="460"/>
    </location>
</feature>
<keyword evidence="1" id="KW-0813">Transport</keyword>
<keyword evidence="7" id="KW-1185">Reference proteome</keyword>
<feature type="compositionally biased region" description="Low complexity" evidence="4">
    <location>
        <begin position="436"/>
        <end position="447"/>
    </location>
</feature>
<evidence type="ECO:0000256" key="1">
    <source>
        <dbReference type="ARBA" id="ARBA00022448"/>
    </source>
</evidence>
<dbReference type="Proteomes" id="UP000243459">
    <property type="component" value="Unassembled WGS sequence"/>
</dbReference>
<dbReference type="InterPro" id="IPR014002">
    <property type="entry name" value="Agenet_dom_plant"/>
</dbReference>
<evidence type="ECO:0000256" key="2">
    <source>
        <dbReference type="ARBA" id="ARBA00022604"/>
    </source>
</evidence>
<evidence type="ECO:0000256" key="4">
    <source>
        <dbReference type="SAM" id="MobiDB-lite"/>
    </source>
</evidence>
<feature type="region of interest" description="Disordered" evidence="4">
    <location>
        <begin position="516"/>
        <end position="552"/>
    </location>
</feature>
<feature type="compositionally biased region" description="Basic and acidic residues" evidence="4">
    <location>
        <begin position="535"/>
        <end position="544"/>
    </location>
</feature>
<feature type="region of interest" description="Disordered" evidence="4">
    <location>
        <begin position="593"/>
        <end position="618"/>
    </location>
</feature>
<dbReference type="Pfam" id="PF05641">
    <property type="entry name" value="Agenet"/>
    <property type="match status" value="2"/>
</dbReference>
<dbReference type="OMA" id="LMESFAC"/>
<dbReference type="Pfam" id="PF05266">
    <property type="entry name" value="DUF724"/>
    <property type="match status" value="1"/>
</dbReference>
<feature type="domain" description="Agenet" evidence="5">
    <location>
        <begin position="170"/>
        <end position="237"/>
    </location>
</feature>
<sequence length="1092" mass="121990">MPFVSSPVREAAAASPAERHRRRSPWVRESKCDPTTSVQGRVVSRPRSQNPSKLSHRRLLLTPRRRFFSASRREGSLLDDPPRRRRGPRAVFGLHQWRGGFHNEGWWKGVVTKLPMIDGRGDLSRLYSVCFPMSREEFQFRAGEIRRRMEWVKGQWIPFEDGDDQEGVPAIFAQGTQVEISGDRENFGAAWFVGTILKVLGKTNFLVQYENLYSNNLTELKEIVDIQYIRPCPPISDCTSFNVLDEVEGFDKNGWFAGVVCKILPGQRYTVKYKHQDNEMVFDHILLRPCCVWEKYRWVHTSQGNPAVRGKKFSASKSFIHPSSDLMSGDDGSDAVTKSSFLGSQQKRAYRPSQGVIELSQASKISEENSVSKHLDLVDEISQGASLEDGVEFFQPGKKFKEDCKKSKYLLGEHEKLVNDAISVTRKQRSRAAKQSSLPTPLLTSSSNGENSDISGVVNLKDKNVRDSSFKAKSFKPSKTPNKQKLPAENLLSVDGKLMDSSKETPPTVVKCSTASRLPNDKVGSNAHSNPLSKEFCHGQDKSGVDGTDESSITRKESCSFLGERTVRQAVEANFYCSVVGLAAVSLVPPAKRDNGRQIPSTSRDAKMRRKKLAIRKRQPEISDVDVIQRRKEMKKHNGSIPPKHKDDFMTQNSPGNDAFSLPKMQAGIMKTPPATPLAESYILNVSSLENSVVQQSQSLSRNAENRNYSSKLAQAGVDERHQDHPSVPNGSVSNNVAEMEIASIDPPHTEPSPMEEDNTYHENEFSPSRFLSENENVIDEIDDRVPRDPSPSGSSLSREDGVSDHNVLTPCGSISARSVIEMGHAPSSLISSTVNNGIGEVGHCVNELGENGSRLEINVKAIFKEHIAPEHDELASVGLSSAEDITKDGEIASERSPLPFTKRSQLWEVVESREIFNTFPQHPHFQSLLQYEKDLREGMAIGLMESFACLVTDIRSLIIDSTDDFEEKLRALVTLESNGFNIQPVRARLLKLKEISGMRSQSEGKKHSLEAKLLELHEEKEKNDLLMFLIDQEVSEWQQKLACLVEKRASMVLEHEKKYSEIVALKKDIQAAEEASRSATLQLSAALAAPW</sequence>
<keyword evidence="2" id="KW-0341">Growth regulation</keyword>
<feature type="region of interest" description="Disordered" evidence="4">
    <location>
        <begin position="1"/>
        <end position="56"/>
    </location>
</feature>
<dbReference type="SMART" id="SM00743">
    <property type="entry name" value="Agenet"/>
    <property type="match status" value="3"/>
</dbReference>
<organism evidence="6 7">
    <name type="scientific">Asparagus officinalis</name>
    <name type="common">Garden asparagus</name>
    <dbReference type="NCBI Taxonomy" id="4686"/>
    <lineage>
        <taxon>Eukaryota</taxon>
        <taxon>Viridiplantae</taxon>
        <taxon>Streptophyta</taxon>
        <taxon>Embryophyta</taxon>
        <taxon>Tracheophyta</taxon>
        <taxon>Spermatophyta</taxon>
        <taxon>Magnoliopsida</taxon>
        <taxon>Liliopsida</taxon>
        <taxon>Asparagales</taxon>
        <taxon>Asparagaceae</taxon>
        <taxon>Asparagoideae</taxon>
        <taxon>Asparagus</taxon>
    </lineage>
</organism>
<protein>
    <recommendedName>
        <fullName evidence="5">Agenet domain-containing protein</fullName>
    </recommendedName>
</protein>
<dbReference type="AlphaFoldDB" id="A0A1R3L5A4"/>
<evidence type="ECO:0000256" key="3">
    <source>
        <dbReference type="SAM" id="Coils"/>
    </source>
</evidence>
<feature type="domain" description="Agenet" evidence="5">
    <location>
        <begin position="239"/>
        <end position="295"/>
    </location>
</feature>
<feature type="compositionally biased region" description="Basic residues" evidence="4">
    <location>
        <begin position="607"/>
        <end position="617"/>
    </location>
</feature>
<feature type="domain" description="Agenet" evidence="5">
    <location>
        <begin position="95"/>
        <end position="153"/>
    </location>
</feature>
<dbReference type="PANTHER" id="PTHR31917:SF147">
    <property type="entry name" value="AGENET DOMAIN-CONTAINING PROTEIN"/>
    <property type="match status" value="1"/>
</dbReference>
<evidence type="ECO:0000313" key="6">
    <source>
        <dbReference type="EMBL" id="ONK54801.1"/>
    </source>
</evidence>
<dbReference type="CDD" id="cd20405">
    <property type="entry name" value="Tudor_Agenet_AtDUF_rpt1_3"/>
    <property type="match status" value="1"/>
</dbReference>
<dbReference type="Gramene" id="ONK54801">
    <property type="protein sequence ID" value="ONK54801"/>
    <property type="gene ID" value="A4U43_UnF11180"/>
</dbReference>
<reference evidence="7" key="1">
    <citation type="journal article" date="2017" name="Nat. Commun.">
        <title>The asparagus genome sheds light on the origin and evolution of a young Y chromosome.</title>
        <authorList>
            <person name="Harkess A."/>
            <person name="Zhou J."/>
            <person name="Xu C."/>
            <person name="Bowers J.E."/>
            <person name="Van der Hulst R."/>
            <person name="Ayyampalayam S."/>
            <person name="Mercati F."/>
            <person name="Riccardi P."/>
            <person name="McKain M.R."/>
            <person name="Kakrana A."/>
            <person name="Tang H."/>
            <person name="Ray J."/>
            <person name="Groenendijk J."/>
            <person name="Arikit S."/>
            <person name="Mathioni S.M."/>
            <person name="Nakano M."/>
            <person name="Shan H."/>
            <person name="Telgmann-Rauber A."/>
            <person name="Kanno A."/>
            <person name="Yue Z."/>
            <person name="Chen H."/>
            <person name="Li W."/>
            <person name="Chen Y."/>
            <person name="Xu X."/>
            <person name="Zhang Y."/>
            <person name="Luo S."/>
            <person name="Chen H."/>
            <person name="Gao J."/>
            <person name="Mao Z."/>
            <person name="Pires J.C."/>
            <person name="Luo M."/>
            <person name="Kudrna D."/>
            <person name="Wing R.A."/>
            <person name="Meyers B.C."/>
            <person name="Yi K."/>
            <person name="Kong H."/>
            <person name="Lavrijsen P."/>
            <person name="Sunseri F."/>
            <person name="Falavigna A."/>
            <person name="Ye Y."/>
            <person name="Leebens-Mack J.H."/>
            <person name="Chen G."/>
        </authorList>
    </citation>
    <scope>NUCLEOTIDE SEQUENCE [LARGE SCALE GENOMIC DNA]</scope>
    <source>
        <strain evidence="7">cv. DH0086</strain>
    </source>
</reference>
<dbReference type="EMBL" id="KV864140">
    <property type="protein sequence ID" value="ONK54801.1"/>
    <property type="molecule type" value="Genomic_DNA"/>
</dbReference>
<feature type="region of interest" description="Disordered" evidence="4">
    <location>
        <begin position="633"/>
        <end position="652"/>
    </location>
</feature>
<dbReference type="InterPro" id="IPR007930">
    <property type="entry name" value="DUF724"/>
</dbReference>
<dbReference type="CDD" id="cd20406">
    <property type="entry name" value="Tudor_Agenet_AtDUF_rpt2_4"/>
    <property type="match status" value="1"/>
</dbReference>
<name>A0A1R3L5A4_ASPOF</name>
<accession>A0A1R3L5A4</accession>
<dbReference type="PANTHER" id="PTHR31917">
    <property type="entry name" value="AGENET DOMAIN-CONTAINING PROTEIN-RELATED"/>
    <property type="match status" value="1"/>
</dbReference>
<feature type="region of interest" description="Disordered" evidence="4">
    <location>
        <begin position="469"/>
        <end position="488"/>
    </location>
</feature>
<proteinExistence type="predicted"/>
<feature type="region of interest" description="Disordered" evidence="4">
    <location>
        <begin position="782"/>
        <end position="806"/>
    </location>
</feature>